<dbReference type="SUPFAM" id="SSF52540">
    <property type="entry name" value="P-loop containing nucleoside triphosphate hydrolases"/>
    <property type="match status" value="1"/>
</dbReference>
<dbReference type="RefSeq" id="WP_136062717.1">
    <property type="nucleotide sequence ID" value="NZ_CAAHFH010000002.1"/>
</dbReference>
<gene>
    <name evidence="2" type="ORF">SCARR_03306</name>
</gene>
<organism evidence="2 3">
    <name type="scientific">Pontiella sulfatireligans</name>
    <dbReference type="NCBI Taxonomy" id="2750658"/>
    <lineage>
        <taxon>Bacteria</taxon>
        <taxon>Pseudomonadati</taxon>
        <taxon>Kiritimatiellota</taxon>
        <taxon>Kiritimatiellia</taxon>
        <taxon>Kiritimatiellales</taxon>
        <taxon>Pontiellaceae</taxon>
        <taxon>Pontiella</taxon>
    </lineage>
</organism>
<dbReference type="Gene3D" id="3.40.50.300">
    <property type="entry name" value="P-loop containing nucleotide triphosphate hydrolases"/>
    <property type="match status" value="1"/>
</dbReference>
<keyword evidence="1" id="KW-0808">Transferase</keyword>
<proteinExistence type="predicted"/>
<dbReference type="Pfam" id="PF13469">
    <property type="entry name" value="Sulfotransfer_3"/>
    <property type="match status" value="1"/>
</dbReference>
<sequence>MKSVFMIGEQRSGSNLLRLMLEQHPRVTAPHPPHILQRMMPLLPVYGDLGSDSAFRRLIADVCELIRRNPVPWDQVELSEEKIFSRCRERSLVAVYGASMDLYAEAEQADYWVCKSMQNIRWVDDLERYFDEPVYIYLYRDPRDVCLSFTKAVVGEKHPYFIAKKWVELQRLCLDAREKVGEKRFYSLSYESLVADSCGELGKLMDFMGLDYRETQQEFYHSRAAWEAAHASKLWENVGKPVTNSRVGRFRAGLTYDQIHIVESVAQDIINELGYESEVITVTDPLEFSTELIHQYDHVNKDLKQAVMMHCEPKDLARRSYQQALLEEISERISA</sequence>
<evidence type="ECO:0000313" key="3">
    <source>
        <dbReference type="Proteomes" id="UP000346198"/>
    </source>
</evidence>
<dbReference type="Proteomes" id="UP000346198">
    <property type="component" value="Unassembled WGS sequence"/>
</dbReference>
<evidence type="ECO:0000313" key="2">
    <source>
        <dbReference type="EMBL" id="VGO21234.1"/>
    </source>
</evidence>
<dbReference type="InterPro" id="IPR026634">
    <property type="entry name" value="TPST-like"/>
</dbReference>
<name>A0A6C2UPJ4_9BACT</name>
<dbReference type="GO" id="GO:0008476">
    <property type="term" value="F:protein-tyrosine sulfotransferase activity"/>
    <property type="evidence" value="ECO:0007669"/>
    <property type="project" value="InterPro"/>
</dbReference>
<dbReference type="PANTHER" id="PTHR12788">
    <property type="entry name" value="PROTEIN-TYROSINE SULFOTRANSFERASE 2"/>
    <property type="match status" value="1"/>
</dbReference>
<protein>
    <recommendedName>
        <fullName evidence="4">Sulfotransferase domain-containing protein</fullName>
    </recommendedName>
</protein>
<dbReference type="InterPro" id="IPR027417">
    <property type="entry name" value="P-loop_NTPase"/>
</dbReference>
<keyword evidence="3" id="KW-1185">Reference proteome</keyword>
<dbReference type="EMBL" id="CAAHFH010000002">
    <property type="protein sequence ID" value="VGO21234.1"/>
    <property type="molecule type" value="Genomic_DNA"/>
</dbReference>
<evidence type="ECO:0000256" key="1">
    <source>
        <dbReference type="ARBA" id="ARBA00022679"/>
    </source>
</evidence>
<reference evidence="2 3" key="1">
    <citation type="submission" date="2019-04" db="EMBL/GenBank/DDBJ databases">
        <authorList>
            <person name="Van Vliet M D."/>
        </authorList>
    </citation>
    <scope>NUCLEOTIDE SEQUENCE [LARGE SCALE GENOMIC DNA]</scope>
    <source>
        <strain evidence="2 3">F21</strain>
    </source>
</reference>
<dbReference type="AlphaFoldDB" id="A0A6C2UPJ4"/>
<evidence type="ECO:0008006" key="4">
    <source>
        <dbReference type="Google" id="ProtNLM"/>
    </source>
</evidence>
<dbReference type="PANTHER" id="PTHR12788:SF10">
    <property type="entry name" value="PROTEIN-TYROSINE SULFOTRANSFERASE"/>
    <property type="match status" value="1"/>
</dbReference>
<accession>A0A6C2UPJ4</accession>